<feature type="region of interest" description="Disordered" evidence="1">
    <location>
        <begin position="78"/>
        <end position="149"/>
    </location>
</feature>
<comment type="caution">
    <text evidence="2">The sequence shown here is derived from an EMBL/GenBank/DDBJ whole genome shotgun (WGS) entry which is preliminary data.</text>
</comment>
<sequence length="149" mass="16270">MAKKLCKYRKEVVAQLSEIESLVSQPQFACKSCARVANSAENLCSAVPMGMALESPVSLVAANHTFEIEHDAVQHFTPPSAPELTVLNSKKTPKTSKKQAKKLKKLRKQVAKSAKKLAKAQRRLDKKGGTPQARPTPDQANPATMARLH</sequence>
<dbReference type="RefSeq" id="WP_205159125.1">
    <property type="nucleotide sequence ID" value="NZ_JAFEUM010000006.1"/>
</dbReference>
<name>A0ABS2HJB2_9VIBR</name>
<gene>
    <name evidence="2" type="ORF">JQC93_14435</name>
</gene>
<protein>
    <submittedName>
        <fullName evidence="2">Uncharacterized protein</fullName>
    </submittedName>
</protein>
<dbReference type="Proteomes" id="UP000809621">
    <property type="component" value="Unassembled WGS sequence"/>
</dbReference>
<evidence type="ECO:0000256" key="1">
    <source>
        <dbReference type="SAM" id="MobiDB-lite"/>
    </source>
</evidence>
<accession>A0ABS2HJB2</accession>
<dbReference type="EMBL" id="JAFEUM010000006">
    <property type="protein sequence ID" value="MBM7037605.1"/>
    <property type="molecule type" value="Genomic_DNA"/>
</dbReference>
<organism evidence="2 3">
    <name type="scientific">Vibrio ulleungensis</name>
    <dbReference type="NCBI Taxonomy" id="2807619"/>
    <lineage>
        <taxon>Bacteria</taxon>
        <taxon>Pseudomonadati</taxon>
        <taxon>Pseudomonadota</taxon>
        <taxon>Gammaproteobacteria</taxon>
        <taxon>Vibrionales</taxon>
        <taxon>Vibrionaceae</taxon>
        <taxon>Vibrio</taxon>
    </lineage>
</organism>
<evidence type="ECO:0000313" key="2">
    <source>
        <dbReference type="EMBL" id="MBM7037605.1"/>
    </source>
</evidence>
<keyword evidence="3" id="KW-1185">Reference proteome</keyword>
<evidence type="ECO:0000313" key="3">
    <source>
        <dbReference type="Proteomes" id="UP000809621"/>
    </source>
</evidence>
<proteinExistence type="predicted"/>
<reference evidence="2 3" key="1">
    <citation type="submission" date="2021-02" db="EMBL/GenBank/DDBJ databases">
        <authorList>
            <person name="Park J.-S."/>
        </authorList>
    </citation>
    <scope>NUCLEOTIDE SEQUENCE [LARGE SCALE GENOMIC DNA]</scope>
    <source>
        <strain evidence="2 3">188UL20-2</strain>
    </source>
</reference>
<feature type="compositionally biased region" description="Basic residues" evidence="1">
    <location>
        <begin position="91"/>
        <end position="121"/>
    </location>
</feature>